<name>A0A918UZQ8_9ACTN</name>
<organism evidence="2 3">
    <name type="scientific">Streptomyces inusitatus</name>
    <dbReference type="NCBI Taxonomy" id="68221"/>
    <lineage>
        <taxon>Bacteria</taxon>
        <taxon>Bacillati</taxon>
        <taxon>Actinomycetota</taxon>
        <taxon>Actinomycetes</taxon>
        <taxon>Kitasatosporales</taxon>
        <taxon>Streptomycetaceae</taxon>
        <taxon>Streptomyces</taxon>
    </lineage>
</organism>
<protein>
    <submittedName>
        <fullName evidence="2">Uncharacterized protein</fullName>
    </submittedName>
</protein>
<dbReference type="AlphaFoldDB" id="A0A918UZQ8"/>
<gene>
    <name evidence="2" type="ORF">GCM10010387_48880</name>
</gene>
<sequence>MLVGTAMASPICPLCSSFLSADSRRPDPPPSALRVAEEPRIRPDSGEVRADPMKTRFGDGL</sequence>
<feature type="compositionally biased region" description="Basic and acidic residues" evidence="1">
    <location>
        <begin position="35"/>
        <end position="61"/>
    </location>
</feature>
<reference evidence="2" key="2">
    <citation type="submission" date="2020-09" db="EMBL/GenBank/DDBJ databases">
        <authorList>
            <person name="Sun Q."/>
            <person name="Ohkuma M."/>
        </authorList>
    </citation>
    <scope>NUCLEOTIDE SEQUENCE</scope>
    <source>
        <strain evidence="2">JCM 4988</strain>
    </source>
</reference>
<proteinExistence type="predicted"/>
<evidence type="ECO:0000313" key="2">
    <source>
        <dbReference type="EMBL" id="GGZ48738.1"/>
    </source>
</evidence>
<evidence type="ECO:0000256" key="1">
    <source>
        <dbReference type="SAM" id="MobiDB-lite"/>
    </source>
</evidence>
<accession>A0A918UZQ8</accession>
<evidence type="ECO:0000313" key="3">
    <source>
        <dbReference type="Proteomes" id="UP000630936"/>
    </source>
</evidence>
<reference evidence="2" key="1">
    <citation type="journal article" date="2014" name="Int. J. Syst. Evol. Microbiol.">
        <title>Complete genome sequence of Corynebacterium casei LMG S-19264T (=DSM 44701T), isolated from a smear-ripened cheese.</title>
        <authorList>
            <consortium name="US DOE Joint Genome Institute (JGI-PGF)"/>
            <person name="Walter F."/>
            <person name="Albersmeier A."/>
            <person name="Kalinowski J."/>
            <person name="Ruckert C."/>
        </authorList>
    </citation>
    <scope>NUCLEOTIDE SEQUENCE</scope>
    <source>
        <strain evidence="2">JCM 4988</strain>
    </source>
</reference>
<comment type="caution">
    <text evidence="2">The sequence shown here is derived from an EMBL/GenBank/DDBJ whole genome shotgun (WGS) entry which is preliminary data.</text>
</comment>
<keyword evidence="3" id="KW-1185">Reference proteome</keyword>
<dbReference type="EMBL" id="BMWG01000018">
    <property type="protein sequence ID" value="GGZ48738.1"/>
    <property type="molecule type" value="Genomic_DNA"/>
</dbReference>
<feature type="region of interest" description="Disordered" evidence="1">
    <location>
        <begin position="19"/>
        <end position="61"/>
    </location>
</feature>
<dbReference type="Proteomes" id="UP000630936">
    <property type="component" value="Unassembled WGS sequence"/>
</dbReference>